<keyword evidence="3" id="KW-1185">Reference proteome</keyword>
<evidence type="ECO:0000313" key="3">
    <source>
        <dbReference type="Proteomes" id="UP000315295"/>
    </source>
</evidence>
<dbReference type="AlphaFoldDB" id="A0A540KXD8"/>
<protein>
    <submittedName>
        <fullName evidence="2">Uncharacterized protein</fullName>
    </submittedName>
</protein>
<evidence type="ECO:0000256" key="1">
    <source>
        <dbReference type="SAM" id="MobiDB-lite"/>
    </source>
</evidence>
<sequence length="76" mass="8183">MMDPHHTANRVRDRQRRSQSQRVLQGGGADGAKHRAHLGSKQPSCVDLASRDQDIGIDDLCLGGMASSAMPGFGRL</sequence>
<name>A0A540KXD8_MALBA</name>
<comment type="caution">
    <text evidence="2">The sequence shown here is derived from an EMBL/GenBank/DDBJ whole genome shotgun (WGS) entry which is preliminary data.</text>
</comment>
<reference evidence="2 3" key="1">
    <citation type="journal article" date="2019" name="G3 (Bethesda)">
        <title>Sequencing of a Wild Apple (Malus baccata) Genome Unravels the Differences Between Cultivated and Wild Apple Species Regarding Disease Resistance and Cold Tolerance.</title>
        <authorList>
            <person name="Chen X."/>
        </authorList>
    </citation>
    <scope>NUCLEOTIDE SEQUENCE [LARGE SCALE GENOMIC DNA]</scope>
    <source>
        <strain evidence="3">cv. Shandingzi</strain>
        <tissue evidence="2">Leaves</tissue>
    </source>
</reference>
<accession>A0A540KXD8</accession>
<dbReference type="EMBL" id="VIEB01000897">
    <property type="protein sequence ID" value="TQD78682.1"/>
    <property type="molecule type" value="Genomic_DNA"/>
</dbReference>
<gene>
    <name evidence="2" type="ORF">C1H46_035787</name>
</gene>
<feature type="region of interest" description="Disordered" evidence="1">
    <location>
        <begin position="1"/>
        <end position="45"/>
    </location>
</feature>
<evidence type="ECO:0000313" key="2">
    <source>
        <dbReference type="EMBL" id="TQD78682.1"/>
    </source>
</evidence>
<proteinExistence type="predicted"/>
<organism evidence="2 3">
    <name type="scientific">Malus baccata</name>
    <name type="common">Siberian crab apple</name>
    <name type="synonym">Pyrus baccata</name>
    <dbReference type="NCBI Taxonomy" id="106549"/>
    <lineage>
        <taxon>Eukaryota</taxon>
        <taxon>Viridiplantae</taxon>
        <taxon>Streptophyta</taxon>
        <taxon>Embryophyta</taxon>
        <taxon>Tracheophyta</taxon>
        <taxon>Spermatophyta</taxon>
        <taxon>Magnoliopsida</taxon>
        <taxon>eudicotyledons</taxon>
        <taxon>Gunneridae</taxon>
        <taxon>Pentapetalae</taxon>
        <taxon>rosids</taxon>
        <taxon>fabids</taxon>
        <taxon>Rosales</taxon>
        <taxon>Rosaceae</taxon>
        <taxon>Amygdaloideae</taxon>
        <taxon>Maleae</taxon>
        <taxon>Malus</taxon>
    </lineage>
</organism>
<feature type="compositionally biased region" description="Basic and acidic residues" evidence="1">
    <location>
        <begin position="1"/>
        <end position="12"/>
    </location>
</feature>
<dbReference type="Proteomes" id="UP000315295">
    <property type="component" value="Unassembled WGS sequence"/>
</dbReference>